<protein>
    <submittedName>
        <fullName evidence="1">Uncharacterized protein</fullName>
    </submittedName>
</protein>
<name>J9DAJ0_9ZZZZ</name>
<proteinExistence type="predicted"/>
<sequence length="51" mass="6093">MEKLLLPHRMNRNDIQLMLWLWHTVPDKIVYRAVRTIPNQLLCICLLPIGL</sequence>
<dbReference type="AlphaFoldDB" id="J9DAJ0"/>
<comment type="caution">
    <text evidence="1">The sequence shown here is derived from an EMBL/GenBank/DDBJ whole genome shotgun (WGS) entry which is preliminary data.</text>
</comment>
<dbReference type="EMBL" id="AMCI01000295">
    <property type="protein sequence ID" value="EJX09906.1"/>
    <property type="molecule type" value="Genomic_DNA"/>
</dbReference>
<organism evidence="1">
    <name type="scientific">gut metagenome</name>
    <dbReference type="NCBI Taxonomy" id="749906"/>
    <lineage>
        <taxon>unclassified sequences</taxon>
        <taxon>metagenomes</taxon>
        <taxon>organismal metagenomes</taxon>
    </lineage>
</organism>
<gene>
    <name evidence="1" type="ORF">EVA_01987</name>
</gene>
<accession>J9DAJ0</accession>
<reference evidence="1" key="1">
    <citation type="journal article" date="2012" name="PLoS ONE">
        <title>Gene sets for utilization of primary and secondary nutrition supplies in the distal gut of endangered iberian lynx.</title>
        <authorList>
            <person name="Alcaide M."/>
            <person name="Messina E."/>
            <person name="Richter M."/>
            <person name="Bargiela R."/>
            <person name="Peplies J."/>
            <person name="Huws S.A."/>
            <person name="Newbold C.J."/>
            <person name="Golyshin P.N."/>
            <person name="Simon M.A."/>
            <person name="Lopez G."/>
            <person name="Yakimov M.M."/>
            <person name="Ferrer M."/>
        </authorList>
    </citation>
    <scope>NUCLEOTIDE SEQUENCE</scope>
</reference>
<evidence type="ECO:0000313" key="1">
    <source>
        <dbReference type="EMBL" id="EJX09906.1"/>
    </source>
</evidence>